<protein>
    <recommendedName>
        <fullName evidence="2">DH domain-containing protein</fullName>
    </recommendedName>
</protein>
<evidence type="ECO:0000256" key="1">
    <source>
        <dbReference type="SAM" id="MobiDB-lite"/>
    </source>
</evidence>
<dbReference type="PANTHER" id="PTHR45872:SF2">
    <property type="entry name" value="RHO GUANINE NUCLEOTIDE EXCHANGE FACTOR 2, ISOFORM D"/>
    <property type="match status" value="1"/>
</dbReference>
<organism evidence="3 4">
    <name type="scientific">Ciona intestinalis</name>
    <name type="common">Transparent sea squirt</name>
    <name type="synonym">Ascidia intestinalis</name>
    <dbReference type="NCBI Taxonomy" id="7719"/>
    <lineage>
        <taxon>Eukaryota</taxon>
        <taxon>Metazoa</taxon>
        <taxon>Chordata</taxon>
        <taxon>Tunicata</taxon>
        <taxon>Ascidiacea</taxon>
        <taxon>Phlebobranchia</taxon>
        <taxon>Cionidae</taxon>
        <taxon>Ciona</taxon>
    </lineage>
</organism>
<dbReference type="AlphaFoldDB" id="H2XPI6"/>
<evidence type="ECO:0000313" key="4">
    <source>
        <dbReference type="Proteomes" id="UP000008144"/>
    </source>
</evidence>
<feature type="region of interest" description="Disordered" evidence="1">
    <location>
        <begin position="1"/>
        <end position="78"/>
    </location>
</feature>
<accession>H2XPI6</accession>
<reference evidence="3" key="2">
    <citation type="submission" date="2025-08" db="UniProtKB">
        <authorList>
            <consortium name="Ensembl"/>
        </authorList>
    </citation>
    <scope>IDENTIFICATION</scope>
</reference>
<dbReference type="PROSITE" id="PS50010">
    <property type="entry name" value="DH_2"/>
    <property type="match status" value="1"/>
</dbReference>
<dbReference type="Gene3D" id="1.20.900.10">
    <property type="entry name" value="Dbl homology (DH) domain"/>
    <property type="match status" value="1"/>
</dbReference>
<dbReference type="Proteomes" id="UP000008144">
    <property type="component" value="Unassembled WGS sequence"/>
</dbReference>
<reference evidence="3" key="3">
    <citation type="submission" date="2025-09" db="UniProtKB">
        <authorList>
            <consortium name="Ensembl"/>
        </authorList>
    </citation>
    <scope>IDENTIFICATION</scope>
</reference>
<evidence type="ECO:0000259" key="2">
    <source>
        <dbReference type="PROSITE" id="PS50010"/>
    </source>
</evidence>
<name>H2XPI6_CIOIN</name>
<dbReference type="InterPro" id="IPR000219">
    <property type="entry name" value="DH_dom"/>
</dbReference>
<sequence length="166" mass="19269">DGESDTSDNDGLNVDNNARYNRSERRGSFRRHREDEKRHTGGTKSHSDPDRTKVEQAVVQHNASETPETKGNHPTDPTLDLLQNIPSFADDPEMNLDAVEQQWSKSVSSDVLRSIDRKETKRQEVINELIFTEQHHLRDLKILEKLFYEPMKTHNLLNDDELYQAF</sequence>
<dbReference type="InterPro" id="IPR035899">
    <property type="entry name" value="DBL_dom_sf"/>
</dbReference>
<feature type="compositionally biased region" description="Basic and acidic residues" evidence="1">
    <location>
        <begin position="21"/>
        <end position="54"/>
    </location>
</feature>
<dbReference type="STRING" id="7719.ENSCINP00000031570"/>
<dbReference type="PANTHER" id="PTHR45872">
    <property type="entry name" value="RHO GUANINE NUCLEOTIDE EXCHANGE FACTOR 2, ISOFORM D"/>
    <property type="match status" value="1"/>
</dbReference>
<dbReference type="HOGENOM" id="CLU_1606378_0_0_1"/>
<dbReference type="SUPFAM" id="SSF48065">
    <property type="entry name" value="DBL homology domain (DH-domain)"/>
    <property type="match status" value="1"/>
</dbReference>
<proteinExistence type="predicted"/>
<reference evidence="4" key="1">
    <citation type="journal article" date="2002" name="Science">
        <title>The draft genome of Ciona intestinalis: insights into chordate and vertebrate origins.</title>
        <authorList>
            <person name="Dehal P."/>
            <person name="Satou Y."/>
            <person name="Campbell R.K."/>
            <person name="Chapman J."/>
            <person name="Degnan B."/>
            <person name="De Tomaso A."/>
            <person name="Davidson B."/>
            <person name="Di Gregorio A."/>
            <person name="Gelpke M."/>
            <person name="Goodstein D.M."/>
            <person name="Harafuji N."/>
            <person name="Hastings K.E."/>
            <person name="Ho I."/>
            <person name="Hotta K."/>
            <person name="Huang W."/>
            <person name="Kawashima T."/>
            <person name="Lemaire P."/>
            <person name="Martinez D."/>
            <person name="Meinertzhagen I.A."/>
            <person name="Necula S."/>
            <person name="Nonaka M."/>
            <person name="Putnam N."/>
            <person name="Rash S."/>
            <person name="Saiga H."/>
            <person name="Satake M."/>
            <person name="Terry A."/>
            <person name="Yamada L."/>
            <person name="Wang H.G."/>
            <person name="Awazu S."/>
            <person name="Azumi K."/>
            <person name="Boore J."/>
            <person name="Branno M."/>
            <person name="Chin-Bow S."/>
            <person name="DeSantis R."/>
            <person name="Doyle S."/>
            <person name="Francino P."/>
            <person name="Keys D.N."/>
            <person name="Haga S."/>
            <person name="Hayashi H."/>
            <person name="Hino K."/>
            <person name="Imai K.S."/>
            <person name="Inaba K."/>
            <person name="Kano S."/>
            <person name="Kobayashi K."/>
            <person name="Kobayashi M."/>
            <person name="Lee B.I."/>
            <person name="Makabe K.W."/>
            <person name="Manohar C."/>
            <person name="Matassi G."/>
            <person name="Medina M."/>
            <person name="Mochizuki Y."/>
            <person name="Mount S."/>
            <person name="Morishita T."/>
            <person name="Miura S."/>
            <person name="Nakayama A."/>
            <person name="Nishizaka S."/>
            <person name="Nomoto H."/>
            <person name="Ohta F."/>
            <person name="Oishi K."/>
            <person name="Rigoutsos I."/>
            <person name="Sano M."/>
            <person name="Sasaki A."/>
            <person name="Sasakura Y."/>
            <person name="Shoguchi E."/>
            <person name="Shin-i T."/>
            <person name="Spagnuolo A."/>
            <person name="Stainier D."/>
            <person name="Suzuki M.M."/>
            <person name="Tassy O."/>
            <person name="Takatori N."/>
            <person name="Tokuoka M."/>
            <person name="Yagi K."/>
            <person name="Yoshizaki F."/>
            <person name="Wada S."/>
            <person name="Zhang C."/>
            <person name="Hyatt P.D."/>
            <person name="Larimer F."/>
            <person name="Detter C."/>
            <person name="Doggett N."/>
            <person name="Glavina T."/>
            <person name="Hawkins T."/>
            <person name="Richardson P."/>
            <person name="Lucas S."/>
            <person name="Kohara Y."/>
            <person name="Levine M."/>
            <person name="Satoh N."/>
            <person name="Rokhsar D.S."/>
        </authorList>
    </citation>
    <scope>NUCLEOTIDE SEQUENCE [LARGE SCALE GENOMIC DNA]</scope>
</reference>
<feature type="domain" description="DH" evidence="2">
    <location>
        <begin position="121"/>
        <end position="166"/>
    </location>
</feature>
<dbReference type="GO" id="GO:0005085">
    <property type="term" value="F:guanyl-nucleotide exchange factor activity"/>
    <property type="evidence" value="ECO:0007669"/>
    <property type="project" value="InterPro"/>
</dbReference>
<evidence type="ECO:0000313" key="3">
    <source>
        <dbReference type="Ensembl" id="ENSCINP00000031570.1"/>
    </source>
</evidence>
<dbReference type="Ensembl" id="ENSCINT00000032217.1">
    <property type="protein sequence ID" value="ENSCINP00000031570.1"/>
    <property type="gene ID" value="ENSCING00000021240.1"/>
</dbReference>
<keyword evidence="4" id="KW-1185">Reference proteome</keyword>
<dbReference type="InParanoid" id="H2XPI6"/>